<protein>
    <submittedName>
        <fullName evidence="1">Uncharacterized protein</fullName>
    </submittedName>
</protein>
<reference evidence="1" key="1">
    <citation type="submission" date="2020-03" db="EMBL/GenBank/DDBJ databases">
        <title>The deep terrestrial virosphere.</title>
        <authorList>
            <person name="Holmfeldt K."/>
            <person name="Nilsson E."/>
            <person name="Simone D."/>
            <person name="Lopez-Fernandez M."/>
            <person name="Wu X."/>
            <person name="de Brujin I."/>
            <person name="Lundin D."/>
            <person name="Andersson A."/>
            <person name="Bertilsson S."/>
            <person name="Dopson M."/>
        </authorList>
    </citation>
    <scope>NUCLEOTIDE SEQUENCE</scope>
    <source>
        <strain evidence="1">MM415B05000</strain>
    </source>
</reference>
<gene>
    <name evidence="1" type="ORF">MM415B05000_0007</name>
</gene>
<evidence type="ECO:0000313" key="1">
    <source>
        <dbReference type="EMBL" id="QJA96020.1"/>
    </source>
</evidence>
<dbReference type="EMBL" id="MT143363">
    <property type="protein sequence ID" value="QJA96020.1"/>
    <property type="molecule type" value="Genomic_DNA"/>
</dbReference>
<accession>A0A6M3LM81</accession>
<proteinExistence type="predicted"/>
<dbReference type="AlphaFoldDB" id="A0A6M3LM81"/>
<name>A0A6M3LM81_9ZZZZ</name>
<organism evidence="1">
    <name type="scientific">viral metagenome</name>
    <dbReference type="NCBI Taxonomy" id="1070528"/>
    <lineage>
        <taxon>unclassified sequences</taxon>
        <taxon>metagenomes</taxon>
        <taxon>organismal metagenomes</taxon>
    </lineage>
</organism>
<sequence>MGFNSGPNEVRIVGGPISFYEKYQCTNLYVERSFGGGANSLTITNDSTTDTVFVSFDGAIIEAELYASESITLNVAGRNSLYVCGIAGGDNVRIWAW</sequence>